<accession>A0AAV3UFQ0</accession>
<keyword evidence="1" id="KW-0472">Membrane</keyword>
<evidence type="ECO:0000256" key="1">
    <source>
        <dbReference type="SAM" id="Phobius"/>
    </source>
</evidence>
<evidence type="ECO:0000313" key="2">
    <source>
        <dbReference type="EMBL" id="GAA5047339.1"/>
    </source>
</evidence>
<keyword evidence="3" id="KW-1185">Reference proteome</keyword>
<feature type="transmembrane region" description="Helical" evidence="1">
    <location>
        <begin position="58"/>
        <end position="79"/>
    </location>
</feature>
<dbReference type="EMBL" id="BAABKX010000001">
    <property type="protein sequence ID" value="GAA5047339.1"/>
    <property type="molecule type" value="Genomic_DNA"/>
</dbReference>
<evidence type="ECO:0000313" key="3">
    <source>
        <dbReference type="Proteomes" id="UP001501729"/>
    </source>
</evidence>
<dbReference type="Proteomes" id="UP001501729">
    <property type="component" value="Unassembled WGS sequence"/>
</dbReference>
<feature type="transmembrane region" description="Helical" evidence="1">
    <location>
        <begin position="86"/>
        <end position="111"/>
    </location>
</feature>
<dbReference type="AlphaFoldDB" id="A0AAV3UFQ0"/>
<keyword evidence="1" id="KW-0812">Transmembrane</keyword>
<organism evidence="2 3">
    <name type="scientific">Haladaptatus pallidirubidus</name>
    <dbReference type="NCBI Taxonomy" id="1008152"/>
    <lineage>
        <taxon>Archaea</taxon>
        <taxon>Methanobacteriati</taxon>
        <taxon>Methanobacteriota</taxon>
        <taxon>Stenosarchaea group</taxon>
        <taxon>Halobacteria</taxon>
        <taxon>Halobacteriales</taxon>
        <taxon>Haladaptataceae</taxon>
        <taxon>Haladaptatus</taxon>
    </lineage>
</organism>
<evidence type="ECO:0008006" key="4">
    <source>
        <dbReference type="Google" id="ProtNLM"/>
    </source>
</evidence>
<keyword evidence="1" id="KW-1133">Transmembrane helix</keyword>
<dbReference type="GeneID" id="68612367"/>
<gene>
    <name evidence="2" type="ORF">GCM10025751_17740</name>
</gene>
<dbReference type="InterPro" id="IPR055896">
    <property type="entry name" value="DUF7473"/>
</dbReference>
<dbReference type="Pfam" id="PF24285">
    <property type="entry name" value="DUF7473"/>
    <property type="match status" value="1"/>
</dbReference>
<reference evidence="2 3" key="1">
    <citation type="journal article" date="2019" name="Int. J. Syst. Evol. Microbiol.">
        <title>The Global Catalogue of Microorganisms (GCM) 10K type strain sequencing project: providing services to taxonomists for standard genome sequencing and annotation.</title>
        <authorList>
            <consortium name="The Broad Institute Genomics Platform"/>
            <consortium name="The Broad Institute Genome Sequencing Center for Infectious Disease"/>
            <person name="Wu L."/>
            <person name="Ma J."/>
        </authorList>
    </citation>
    <scope>NUCLEOTIDE SEQUENCE [LARGE SCALE GENOMIC DNA]</scope>
    <source>
        <strain evidence="2 3">JCM 17504</strain>
    </source>
</reference>
<sequence>MALLGELTPIVGTYLLLASFLTLTAHIAARNFLGNVPFTRALAIGPPIAVVPFVLQRYFGLLIIVIALALDLSLFHIVYRIKWRTAGFVTAIHVLVSFLASIVIGGIVYLVSLGPPTAPS</sequence>
<feature type="transmembrane region" description="Helical" evidence="1">
    <location>
        <begin position="7"/>
        <end position="29"/>
    </location>
</feature>
<comment type="caution">
    <text evidence="2">The sequence shown here is derived from an EMBL/GenBank/DDBJ whole genome shotgun (WGS) entry which is preliminary data.</text>
</comment>
<protein>
    <recommendedName>
        <fullName evidence="4">Yip1 domain-containing protein</fullName>
    </recommendedName>
</protein>
<dbReference type="RefSeq" id="WP_227776537.1">
    <property type="nucleotide sequence ID" value="NZ_BAABKX010000001.1"/>
</dbReference>
<name>A0AAV3UFQ0_9EURY</name>
<proteinExistence type="predicted"/>